<comment type="caution">
    <text evidence="1">The sequence shown here is derived from an EMBL/GenBank/DDBJ whole genome shotgun (WGS) entry which is preliminary data.</text>
</comment>
<keyword evidence="2" id="KW-1185">Reference proteome</keyword>
<sequence length="226" mass="25667">MTDTHTFAITPVSSESIGELPGDWTTDDYRKLLELTDYGDASELSDKEVQEMAFMSIADLEKPEAADLLMKYVFPEDALTPGQRQNSSHEMDTERLWEEYPEPVHHRNFFRVGTLLYAAYNGGHPKPDGREVVFTVTAKDEEGAKRLQNPKAALLLRLMAPAMDGHALLHRLYEDELKSGEFAAAKNLLYQIKSEPQGERSFRITVYSTDYWLEDFVPAGPYEVTL</sequence>
<reference evidence="1" key="1">
    <citation type="submission" date="2021-12" db="EMBL/GenBank/DDBJ databases">
        <authorList>
            <person name="Rodrigo-Torres L."/>
            <person name="Arahal R. D."/>
            <person name="Lucena T."/>
        </authorList>
    </citation>
    <scope>NUCLEOTIDE SEQUENCE</scope>
    <source>
        <strain evidence="1">CECT 8419</strain>
    </source>
</reference>
<proteinExistence type="predicted"/>
<dbReference type="RefSeq" id="WP_238749782.1">
    <property type="nucleotide sequence ID" value="NZ_CAKLPZ010000001.1"/>
</dbReference>
<gene>
    <name evidence="1" type="ORF">LEM8419_00896</name>
</gene>
<accession>A0ABN8F6A4</accession>
<protein>
    <submittedName>
        <fullName evidence="1">Uncharacterized protein</fullName>
    </submittedName>
</protein>
<dbReference type="Proteomes" id="UP000837803">
    <property type="component" value="Unassembled WGS sequence"/>
</dbReference>
<name>A0ABN8F6A4_9BACT</name>
<organism evidence="1 2">
    <name type="scientific">Neolewinella maritima</name>
    <dbReference type="NCBI Taxonomy" id="1383882"/>
    <lineage>
        <taxon>Bacteria</taxon>
        <taxon>Pseudomonadati</taxon>
        <taxon>Bacteroidota</taxon>
        <taxon>Saprospiria</taxon>
        <taxon>Saprospirales</taxon>
        <taxon>Lewinellaceae</taxon>
        <taxon>Neolewinella</taxon>
    </lineage>
</organism>
<evidence type="ECO:0000313" key="1">
    <source>
        <dbReference type="EMBL" id="CAH0999596.1"/>
    </source>
</evidence>
<evidence type="ECO:0000313" key="2">
    <source>
        <dbReference type="Proteomes" id="UP000837803"/>
    </source>
</evidence>
<dbReference type="EMBL" id="CAKLPZ010000001">
    <property type="protein sequence ID" value="CAH0999596.1"/>
    <property type="molecule type" value="Genomic_DNA"/>
</dbReference>